<dbReference type="Pfam" id="PF01370">
    <property type="entry name" value="Epimerase"/>
    <property type="match status" value="1"/>
</dbReference>
<dbReference type="InterPro" id="IPR036291">
    <property type="entry name" value="NAD(P)-bd_dom_sf"/>
</dbReference>
<name>A0A3B1DB52_9ZZZZ</name>
<organism evidence="2">
    <name type="scientific">hydrothermal vent metagenome</name>
    <dbReference type="NCBI Taxonomy" id="652676"/>
    <lineage>
        <taxon>unclassified sequences</taxon>
        <taxon>metagenomes</taxon>
        <taxon>ecological metagenomes</taxon>
    </lineage>
</organism>
<accession>A0A3B1DB52</accession>
<feature type="domain" description="NAD-dependent epimerase/dehydratase" evidence="1">
    <location>
        <begin position="3"/>
        <end position="192"/>
    </location>
</feature>
<dbReference type="PANTHER" id="PTHR43245">
    <property type="entry name" value="BIFUNCTIONAL POLYMYXIN RESISTANCE PROTEIN ARNA"/>
    <property type="match status" value="1"/>
</dbReference>
<dbReference type="InterPro" id="IPR050177">
    <property type="entry name" value="Lipid_A_modif_metabolic_enz"/>
</dbReference>
<dbReference type="AlphaFoldDB" id="A0A3B1DB52"/>
<protein>
    <recommendedName>
        <fullName evidence="1">NAD-dependent epimerase/dehydratase domain-containing protein</fullName>
    </recommendedName>
</protein>
<dbReference type="PANTHER" id="PTHR43245:SF58">
    <property type="entry name" value="BLL5923 PROTEIN"/>
    <property type="match status" value="1"/>
</dbReference>
<dbReference type="InterPro" id="IPR001509">
    <property type="entry name" value="Epimerase_deHydtase"/>
</dbReference>
<evidence type="ECO:0000313" key="2">
    <source>
        <dbReference type="EMBL" id="VAX29025.1"/>
    </source>
</evidence>
<dbReference type="Gene3D" id="3.40.50.720">
    <property type="entry name" value="NAD(P)-binding Rossmann-like Domain"/>
    <property type="match status" value="1"/>
</dbReference>
<evidence type="ECO:0000259" key="1">
    <source>
        <dbReference type="Pfam" id="PF01370"/>
    </source>
</evidence>
<gene>
    <name evidence="2" type="ORF">MNBD_NITROSPINAE05-960</name>
</gene>
<proteinExistence type="predicted"/>
<feature type="non-terminal residue" evidence="2">
    <location>
        <position position="196"/>
    </location>
</feature>
<dbReference type="EMBL" id="UOGG01000075">
    <property type="protein sequence ID" value="VAX29025.1"/>
    <property type="molecule type" value="Genomic_DNA"/>
</dbReference>
<reference evidence="2" key="1">
    <citation type="submission" date="2018-06" db="EMBL/GenBank/DDBJ databases">
        <authorList>
            <person name="Zhirakovskaya E."/>
        </authorList>
    </citation>
    <scope>NUCLEOTIDE SEQUENCE</scope>
</reference>
<sequence>MNILLTGASGGFGKRLIPALMAREKGNLRVLKHRAPVELPGSEQVSGELGDLDSLMTATSGIDTVIHLAALTHSPDRENYFEVNARGTKNLITACVRNKVTRFLYMSSGAAHPEGGAYSESKLQAENIVKESGLQWTILRPREVYGTGGKEGVNQLIRWVRKWPVIPVVGNGCYAMSPVFLEDVISATVEAVFNPA</sequence>
<dbReference type="SUPFAM" id="SSF51735">
    <property type="entry name" value="NAD(P)-binding Rossmann-fold domains"/>
    <property type="match status" value="1"/>
</dbReference>